<dbReference type="AlphaFoldDB" id="A0AB38D198"/>
<dbReference type="Proteomes" id="UP000185210">
    <property type="component" value="Unassembled WGS sequence"/>
</dbReference>
<keyword evidence="1" id="KW-0472">Membrane</keyword>
<dbReference type="EMBL" id="FSHM01000004">
    <property type="protein sequence ID" value="SIB23988.1"/>
    <property type="molecule type" value="Genomic_DNA"/>
</dbReference>
<feature type="transmembrane region" description="Helical" evidence="1">
    <location>
        <begin position="12"/>
        <end position="31"/>
    </location>
</feature>
<reference evidence="2 3" key="1">
    <citation type="submission" date="2016-11" db="EMBL/GenBank/DDBJ databases">
        <authorList>
            <consortium name="Pathogen Informatics"/>
        </authorList>
    </citation>
    <scope>NUCLEOTIDE SEQUENCE [LARGE SCALE GENOMIC DNA]</scope>
    <source>
        <strain evidence="2 3">104</strain>
    </source>
</reference>
<evidence type="ECO:0000313" key="3">
    <source>
        <dbReference type="Proteomes" id="UP000185210"/>
    </source>
</evidence>
<sequence>MTNVKKFSRNRIFASLISLNYLVLLSVFQHFREYVPFEEKGIFLLLTLGLTAIPSAVASILLWNKDTRSEGNDGGSGVEGKSKN</sequence>
<gene>
    <name evidence="2" type="ORF">SAMEA2070301_03347</name>
</gene>
<organism evidence="2 3">
    <name type="scientific">Mycobacteroides abscessus subsp. abscessus</name>
    <dbReference type="NCBI Taxonomy" id="1185650"/>
    <lineage>
        <taxon>Bacteria</taxon>
        <taxon>Bacillati</taxon>
        <taxon>Actinomycetota</taxon>
        <taxon>Actinomycetes</taxon>
        <taxon>Mycobacteriales</taxon>
        <taxon>Mycobacteriaceae</taxon>
        <taxon>Mycobacteroides</taxon>
        <taxon>Mycobacteroides abscessus</taxon>
    </lineage>
</organism>
<accession>A0AB38D198</accession>
<feature type="transmembrane region" description="Helical" evidence="1">
    <location>
        <begin position="43"/>
        <end position="63"/>
    </location>
</feature>
<evidence type="ECO:0000313" key="2">
    <source>
        <dbReference type="EMBL" id="SIB23988.1"/>
    </source>
</evidence>
<name>A0AB38D198_9MYCO</name>
<protein>
    <submittedName>
        <fullName evidence="2">Uncharacterized protein</fullName>
    </submittedName>
</protein>
<proteinExistence type="predicted"/>
<keyword evidence="1" id="KW-1133">Transmembrane helix</keyword>
<comment type="caution">
    <text evidence="2">The sequence shown here is derived from an EMBL/GenBank/DDBJ whole genome shotgun (WGS) entry which is preliminary data.</text>
</comment>
<keyword evidence="1" id="KW-0812">Transmembrane</keyword>
<evidence type="ECO:0000256" key="1">
    <source>
        <dbReference type="SAM" id="Phobius"/>
    </source>
</evidence>